<dbReference type="RefSeq" id="WP_262600044.1">
    <property type="nucleotide sequence ID" value="NZ_CP103300.1"/>
</dbReference>
<name>A0ABY6GZP8_9GAMM</name>
<keyword evidence="4" id="KW-1185">Reference proteome</keyword>
<sequence length="626" mass="71764">MLTSATCLLFLVFSLFSRTLLAGNLQNPLPPFMGNLPPKMNGNYLPTWQMPMCSKLLNDDIEMLANENQTEKHADDFDDDLGFRFGADPEEETDAPLRQNIPEDENEYKLVQLEWNGILKKYVVVVTNFLPMTLKTEGKAPVYDRLDFEEDLEFAEPDKKSICVSLPVKSSSENSYPVKRNGETDDDESSDGSSNSKESEDSGNDASGYIIPSTKNCDSSNSEYFLKTVQITTKDDDCTFIEIFDSHHLNSCNLTELGETELQADNPELFATKEKAIEAFQALKQSKFKKTKHTMEYQAIARLMFKHQHRPVVELIEKHPEMFQTMEDVWSAIHTYKLKKSFEKKKAGEEQAQPSYKNEVLEALISYQKQNPPFQHIFSSTDSDNLKEIVTYPMFYEDFFRCVARALFIHLKPEDDDAELLIICNNDPEGMGTLTSNGATELQENYPDLFPAADFALLVFNELFDRPVPDIKNIDTLQYQAIAKLVQDHVDANSIKSFIVDDEYCCGEPYTKTIPYKMFSSGCLEFGTSDKSFFISKKSEENYEQYCFSKKNFFHLKNFVNNPEMDSDSKIKTISLIFPPDDKELTPKNVFTNIDFLIGDTYKRAESSFNEHSNKRRKLDKQDSPR</sequence>
<keyword evidence="2" id="KW-0732">Signal</keyword>
<gene>
    <name evidence="3" type="ORF">NX720_05930</name>
</gene>
<feature type="chain" id="PRO_5047390804" evidence="2">
    <location>
        <begin position="23"/>
        <end position="626"/>
    </location>
</feature>
<protein>
    <submittedName>
        <fullName evidence="3">Uncharacterized protein</fullName>
    </submittedName>
</protein>
<evidence type="ECO:0000256" key="2">
    <source>
        <dbReference type="SAM" id="SignalP"/>
    </source>
</evidence>
<feature type="signal peptide" evidence="2">
    <location>
        <begin position="1"/>
        <end position="22"/>
    </location>
</feature>
<reference evidence="3" key="1">
    <citation type="submission" date="2022-10" db="EMBL/GenBank/DDBJ databases">
        <title>Completed Genome Sequence of two octocoral isolated bacterium, Endozoicomonas euniceicola EF212T and Endozoicomonas gorgoniicola PS125T.</title>
        <authorList>
            <person name="Chiou Y.-J."/>
            <person name="Chen Y.-H."/>
        </authorList>
    </citation>
    <scope>NUCLEOTIDE SEQUENCE</scope>
    <source>
        <strain evidence="3">EF212</strain>
    </source>
</reference>
<dbReference type="EMBL" id="CP103300">
    <property type="protein sequence ID" value="UYM17458.1"/>
    <property type="molecule type" value="Genomic_DNA"/>
</dbReference>
<evidence type="ECO:0000313" key="4">
    <source>
        <dbReference type="Proteomes" id="UP001163255"/>
    </source>
</evidence>
<accession>A0ABY6GZP8</accession>
<evidence type="ECO:0000313" key="3">
    <source>
        <dbReference type="EMBL" id="UYM17458.1"/>
    </source>
</evidence>
<feature type="region of interest" description="Disordered" evidence="1">
    <location>
        <begin position="171"/>
        <end position="214"/>
    </location>
</feature>
<proteinExistence type="predicted"/>
<evidence type="ECO:0000256" key="1">
    <source>
        <dbReference type="SAM" id="MobiDB-lite"/>
    </source>
</evidence>
<organism evidence="3 4">
    <name type="scientific">Endozoicomonas euniceicola</name>
    <dbReference type="NCBI Taxonomy" id="1234143"/>
    <lineage>
        <taxon>Bacteria</taxon>
        <taxon>Pseudomonadati</taxon>
        <taxon>Pseudomonadota</taxon>
        <taxon>Gammaproteobacteria</taxon>
        <taxon>Oceanospirillales</taxon>
        <taxon>Endozoicomonadaceae</taxon>
        <taxon>Endozoicomonas</taxon>
    </lineage>
</organism>
<dbReference type="Proteomes" id="UP001163255">
    <property type="component" value="Chromosome"/>
</dbReference>